<evidence type="ECO:0000256" key="6">
    <source>
        <dbReference type="ARBA" id="ARBA00023170"/>
    </source>
</evidence>
<evidence type="ECO:0000256" key="8">
    <source>
        <dbReference type="SAM" id="MobiDB-lite"/>
    </source>
</evidence>
<evidence type="ECO:0000313" key="11">
    <source>
        <dbReference type="Proteomes" id="UP000887458"/>
    </source>
</evidence>
<comment type="caution">
    <text evidence="10">The sequence shown here is derived from an EMBL/GenBank/DDBJ whole genome shotgun (WGS) entry which is preliminary data.</text>
</comment>
<gene>
    <name evidence="10" type="ORF">DERP_001751</name>
</gene>
<keyword evidence="4 9" id="KW-1133">Transmembrane helix</keyword>
<dbReference type="PANTHER" id="PTHR42643">
    <property type="entry name" value="IONOTROPIC RECEPTOR 20A-RELATED"/>
    <property type="match status" value="1"/>
</dbReference>
<evidence type="ECO:0000256" key="4">
    <source>
        <dbReference type="ARBA" id="ARBA00022989"/>
    </source>
</evidence>
<proteinExistence type="predicted"/>
<keyword evidence="2" id="KW-1003">Cell membrane</keyword>
<comment type="subcellular location">
    <subcellularLocation>
        <location evidence="1">Cell membrane</location>
        <topology evidence="1">Multi-pass membrane protein</topology>
    </subcellularLocation>
</comment>
<sequence>MSSQTSLTTNRFGHRRQPSQGNNIDQIKMESYIFYKLIIMITIDKFIRNTKILHHIHINSIICLSMNESITLDSYCIDWINGKTFYPNNDPDQSKCHINIGLFYSEVFENIHTNKTMICSSNNQLFLIILKYLQCRSNEDYGGRLINGSWTGILRQFERNESDLIGHIFAMVNGREQIIDQTYLMPNKELISIFSFTKLPKFHDNPFRIFECFSLLIWMLIALSFLILGALNCFISFLKNGRKLWFMNIITNYINLFSLLIGQSDQRLLLSSSSMSCSLICWLIGSFLLRHLFSNDFTAILLAKQYKKINHFEDLFKIPKSYRIMLEPNSSTDYFFQKSFPMLMNRAEYYTHIDIISVEMLDKLIEDDYVLIINKNRALSLKEYYPSTGFHVSKDSMIPTLGTYAMRSTIDNDNRIRLSRLFKSLSYYGLLKFMDRRLFLNHLRARAEDELVNHKEENFLNYKKLPKTRILSGQTILTFMYLFVIGIVISSVSFILELIYSKSRLENSNS</sequence>
<feature type="region of interest" description="Disordered" evidence="8">
    <location>
        <begin position="1"/>
        <end position="22"/>
    </location>
</feature>
<feature type="transmembrane region" description="Helical" evidence="9">
    <location>
        <begin position="215"/>
        <end position="237"/>
    </location>
</feature>
<accession>A0ABQ8JBE3</accession>
<evidence type="ECO:0000256" key="5">
    <source>
        <dbReference type="ARBA" id="ARBA00023136"/>
    </source>
</evidence>
<dbReference type="Proteomes" id="UP000887458">
    <property type="component" value="Unassembled WGS sequence"/>
</dbReference>
<evidence type="ECO:0000313" key="10">
    <source>
        <dbReference type="EMBL" id="KAH9419918.1"/>
    </source>
</evidence>
<reference evidence="10 11" key="2">
    <citation type="journal article" date="2022" name="Mol. Biol. Evol.">
        <title>Comparative Genomics Reveals Insights into the Divergent Evolution of Astigmatic Mites and Household Pest Adaptations.</title>
        <authorList>
            <person name="Xiong Q."/>
            <person name="Wan A.T."/>
            <person name="Liu X."/>
            <person name="Fung C.S."/>
            <person name="Xiao X."/>
            <person name="Malainual N."/>
            <person name="Hou J."/>
            <person name="Wang L."/>
            <person name="Wang M."/>
            <person name="Yang K.Y."/>
            <person name="Cui Y."/>
            <person name="Leung E.L."/>
            <person name="Nong W."/>
            <person name="Shin S.K."/>
            <person name="Au S.W."/>
            <person name="Jeong K.Y."/>
            <person name="Chew F.T."/>
            <person name="Hui J.H."/>
            <person name="Leung T.F."/>
            <person name="Tungtrongchitr A."/>
            <person name="Zhong N."/>
            <person name="Liu Z."/>
            <person name="Tsui S.K."/>
        </authorList>
    </citation>
    <scope>NUCLEOTIDE SEQUENCE [LARGE SCALE GENOMIC DNA]</scope>
    <source>
        <strain evidence="10">Derp</strain>
    </source>
</reference>
<feature type="transmembrane region" description="Helical" evidence="9">
    <location>
        <begin position="244"/>
        <end position="262"/>
    </location>
</feature>
<keyword evidence="6" id="KW-0675">Receptor</keyword>
<keyword evidence="3 9" id="KW-0812">Transmembrane</keyword>
<keyword evidence="7" id="KW-0325">Glycoprotein</keyword>
<feature type="transmembrane region" description="Helical" evidence="9">
    <location>
        <begin position="268"/>
        <end position="289"/>
    </location>
</feature>
<dbReference type="InterPro" id="IPR052192">
    <property type="entry name" value="Insect_Ionotropic_Sensory_Rcpt"/>
</dbReference>
<feature type="transmembrane region" description="Helical" evidence="9">
    <location>
        <begin position="476"/>
        <end position="500"/>
    </location>
</feature>
<keyword evidence="5 9" id="KW-0472">Membrane</keyword>
<reference evidence="10 11" key="1">
    <citation type="journal article" date="2018" name="J. Allergy Clin. Immunol.">
        <title>High-quality assembly of Dermatophagoides pteronyssinus genome and transcriptome reveals a wide range of novel allergens.</title>
        <authorList>
            <person name="Liu X.Y."/>
            <person name="Yang K.Y."/>
            <person name="Wang M.Q."/>
            <person name="Kwok J.S."/>
            <person name="Zeng X."/>
            <person name="Yang Z."/>
            <person name="Xiao X.J."/>
            <person name="Lau C.P."/>
            <person name="Li Y."/>
            <person name="Huang Z.M."/>
            <person name="Ba J.G."/>
            <person name="Yim A.K."/>
            <person name="Ouyang C.Y."/>
            <person name="Ngai S.M."/>
            <person name="Chan T.F."/>
            <person name="Leung E.L."/>
            <person name="Liu L."/>
            <person name="Liu Z.G."/>
            <person name="Tsui S.K."/>
        </authorList>
    </citation>
    <scope>NUCLEOTIDE SEQUENCE [LARGE SCALE GENOMIC DNA]</scope>
    <source>
        <strain evidence="10">Derp</strain>
    </source>
</reference>
<evidence type="ECO:0000256" key="1">
    <source>
        <dbReference type="ARBA" id="ARBA00004651"/>
    </source>
</evidence>
<keyword evidence="11" id="KW-1185">Reference proteome</keyword>
<protein>
    <submittedName>
        <fullName evidence="10">Uncharacterized protein</fullName>
    </submittedName>
</protein>
<dbReference type="EMBL" id="NJHN03000054">
    <property type="protein sequence ID" value="KAH9419918.1"/>
    <property type="molecule type" value="Genomic_DNA"/>
</dbReference>
<evidence type="ECO:0000256" key="7">
    <source>
        <dbReference type="ARBA" id="ARBA00023180"/>
    </source>
</evidence>
<evidence type="ECO:0000256" key="9">
    <source>
        <dbReference type="SAM" id="Phobius"/>
    </source>
</evidence>
<name>A0ABQ8JBE3_DERPT</name>
<organism evidence="10 11">
    <name type="scientific">Dermatophagoides pteronyssinus</name>
    <name type="common">European house dust mite</name>
    <dbReference type="NCBI Taxonomy" id="6956"/>
    <lineage>
        <taxon>Eukaryota</taxon>
        <taxon>Metazoa</taxon>
        <taxon>Ecdysozoa</taxon>
        <taxon>Arthropoda</taxon>
        <taxon>Chelicerata</taxon>
        <taxon>Arachnida</taxon>
        <taxon>Acari</taxon>
        <taxon>Acariformes</taxon>
        <taxon>Sarcoptiformes</taxon>
        <taxon>Astigmata</taxon>
        <taxon>Psoroptidia</taxon>
        <taxon>Analgoidea</taxon>
        <taxon>Pyroglyphidae</taxon>
        <taxon>Dermatophagoidinae</taxon>
        <taxon>Dermatophagoides</taxon>
    </lineage>
</organism>
<feature type="compositionally biased region" description="Polar residues" evidence="8">
    <location>
        <begin position="1"/>
        <end position="11"/>
    </location>
</feature>
<evidence type="ECO:0000256" key="2">
    <source>
        <dbReference type="ARBA" id="ARBA00022475"/>
    </source>
</evidence>
<evidence type="ECO:0000256" key="3">
    <source>
        <dbReference type="ARBA" id="ARBA00022692"/>
    </source>
</evidence>
<dbReference type="PANTHER" id="PTHR42643:SF24">
    <property type="entry name" value="IONOTROPIC RECEPTOR 60A"/>
    <property type="match status" value="1"/>
</dbReference>